<protein>
    <recommendedName>
        <fullName evidence="1">Dienelactone hydrolase domain-containing protein</fullName>
    </recommendedName>
</protein>
<proteinExistence type="predicted"/>
<evidence type="ECO:0000313" key="2">
    <source>
        <dbReference type="EMBL" id="EUC28987.1"/>
    </source>
</evidence>
<dbReference type="eggNOG" id="KOG3043">
    <property type="taxonomic scope" value="Eukaryota"/>
</dbReference>
<dbReference type="KEGG" id="bze:COCCADRAFT_107727"/>
<feature type="domain" description="Dienelactone hydrolase" evidence="1">
    <location>
        <begin position="38"/>
        <end position="255"/>
    </location>
</feature>
<dbReference type="GO" id="GO:0016787">
    <property type="term" value="F:hydrolase activity"/>
    <property type="evidence" value="ECO:0007669"/>
    <property type="project" value="InterPro"/>
</dbReference>
<dbReference type="SUPFAM" id="SSF53474">
    <property type="entry name" value="alpha/beta-Hydrolases"/>
    <property type="match status" value="1"/>
</dbReference>
<keyword evidence="3" id="KW-1185">Reference proteome</keyword>
<dbReference type="Pfam" id="PF01738">
    <property type="entry name" value="DLH"/>
    <property type="match status" value="1"/>
</dbReference>
<gene>
    <name evidence="2" type="ORF">COCCADRAFT_107727</name>
</gene>
<dbReference type="AlphaFoldDB" id="W6XNS2"/>
<organism evidence="2 3">
    <name type="scientific">Cochliobolus carbonum (strain 26-R-13)</name>
    <name type="common">Maize leaf spot fungus</name>
    <name type="synonym">Bipolaris zeicola</name>
    <dbReference type="NCBI Taxonomy" id="930089"/>
    <lineage>
        <taxon>Eukaryota</taxon>
        <taxon>Fungi</taxon>
        <taxon>Dikarya</taxon>
        <taxon>Ascomycota</taxon>
        <taxon>Pezizomycotina</taxon>
        <taxon>Dothideomycetes</taxon>
        <taxon>Pleosporomycetidae</taxon>
        <taxon>Pleosporales</taxon>
        <taxon>Pleosporineae</taxon>
        <taxon>Pleosporaceae</taxon>
        <taxon>Bipolaris</taxon>
    </lineage>
</organism>
<dbReference type="HOGENOM" id="CLU_054590_2_1_1"/>
<dbReference type="OrthoDB" id="1393670at2759"/>
<dbReference type="Proteomes" id="UP000053841">
    <property type="component" value="Unassembled WGS sequence"/>
</dbReference>
<dbReference type="PANTHER" id="PTHR17630:SF44">
    <property type="entry name" value="PROTEIN AIM2"/>
    <property type="match status" value="1"/>
</dbReference>
<name>W6XNS2_COCC2</name>
<dbReference type="RefSeq" id="XP_007716722.1">
    <property type="nucleotide sequence ID" value="XM_007718532.1"/>
</dbReference>
<dbReference type="InterPro" id="IPR029058">
    <property type="entry name" value="AB_hydrolase_fold"/>
</dbReference>
<evidence type="ECO:0000313" key="3">
    <source>
        <dbReference type="Proteomes" id="UP000053841"/>
    </source>
</evidence>
<dbReference type="PANTHER" id="PTHR17630">
    <property type="entry name" value="DIENELACTONE HYDROLASE"/>
    <property type="match status" value="1"/>
</dbReference>
<accession>W6XNS2</accession>
<dbReference type="Gene3D" id="3.40.50.1820">
    <property type="entry name" value="alpha/beta hydrolase"/>
    <property type="match status" value="1"/>
</dbReference>
<dbReference type="GeneID" id="19143612"/>
<reference evidence="2 3" key="1">
    <citation type="journal article" date="2013" name="PLoS Genet.">
        <title>Comparative genome structure, secondary metabolite, and effector coding capacity across Cochliobolus pathogens.</title>
        <authorList>
            <person name="Condon B.J."/>
            <person name="Leng Y."/>
            <person name="Wu D."/>
            <person name="Bushley K.E."/>
            <person name="Ohm R.A."/>
            <person name="Otillar R."/>
            <person name="Martin J."/>
            <person name="Schackwitz W."/>
            <person name="Grimwood J."/>
            <person name="MohdZainudin N."/>
            <person name="Xue C."/>
            <person name="Wang R."/>
            <person name="Manning V.A."/>
            <person name="Dhillon B."/>
            <person name="Tu Z.J."/>
            <person name="Steffenson B.J."/>
            <person name="Salamov A."/>
            <person name="Sun H."/>
            <person name="Lowry S."/>
            <person name="LaButti K."/>
            <person name="Han J."/>
            <person name="Copeland A."/>
            <person name="Lindquist E."/>
            <person name="Barry K."/>
            <person name="Schmutz J."/>
            <person name="Baker S.E."/>
            <person name="Ciuffetti L.M."/>
            <person name="Grigoriev I.V."/>
            <person name="Zhong S."/>
            <person name="Turgeon B.G."/>
        </authorList>
    </citation>
    <scope>NUCLEOTIDE SEQUENCE [LARGE SCALE GENOMIC DNA]</scope>
    <source>
        <strain evidence="2 3">26-R-13</strain>
    </source>
</reference>
<sequence>MSASTDRVLAKPAGLCCLKGSIHSGQPQGKTEQIDGVETYIATPDPKIANGNVLLFFPDAFGLYVNSHLMMDAFASCGYLTLGVDYFLGDPVWKHTWSPLKDTSFDMNAWKEKHHKSSEEIAAKWTAAVMSRYGTSEKTKFACVGYCWGARIVCQQLSKDGICKVGAIAHPSFMNESHVSAVEAPLYIAAPSTDSLFLPDARARTVEILTQSEKNFNMQIFSNVTHGFATRGNLTDSYEKWAKEQCFENFVEWFDYWLSQHEVPAKAD</sequence>
<evidence type="ECO:0000259" key="1">
    <source>
        <dbReference type="Pfam" id="PF01738"/>
    </source>
</evidence>
<dbReference type="InterPro" id="IPR002925">
    <property type="entry name" value="Dienelactn_hydro"/>
</dbReference>
<dbReference type="EMBL" id="KI964775">
    <property type="protein sequence ID" value="EUC28987.1"/>
    <property type="molecule type" value="Genomic_DNA"/>
</dbReference>